<name>B4FJ44_MAIZE</name>
<reference evidence="2" key="1">
    <citation type="journal article" date="2009" name="Plant Mol. Biol.">
        <title>Insights into corn genes derived from large-scale cDNA sequencing.</title>
        <authorList>
            <person name="Alexandrov N.N."/>
            <person name="Brover V.V."/>
            <person name="Freidin S."/>
            <person name="Troukhan M.E."/>
            <person name="Tatarinova T.V."/>
            <person name="Zhang H."/>
            <person name="Swaller T.J."/>
            <person name="Lu Y.P."/>
            <person name="Bouck J."/>
            <person name="Flavell R.B."/>
            <person name="Feldmann K.A."/>
        </authorList>
    </citation>
    <scope>NUCLEOTIDE SEQUENCE</scope>
</reference>
<evidence type="ECO:0000313" key="1">
    <source>
        <dbReference type="EMBL" id="ACF82137.1"/>
    </source>
</evidence>
<dbReference type="EMBL" id="BT037132">
    <property type="protein sequence ID" value="ACF82137.1"/>
    <property type="molecule type" value="mRNA"/>
</dbReference>
<accession>B4FJ44</accession>
<reference evidence="1" key="2">
    <citation type="journal article" date="2009" name="PLoS Genet.">
        <title>Sequencing, mapping, and analysis of 27,455 maize full-length cDNAs.</title>
        <authorList>
            <person name="Soderlund C."/>
            <person name="Descour A."/>
            <person name="Kudrna D."/>
            <person name="Bomhoff M."/>
            <person name="Boyd L."/>
            <person name="Currie J."/>
            <person name="Angelova A."/>
            <person name="Collura K."/>
            <person name="Wissotski M."/>
            <person name="Ashley E."/>
            <person name="Morrow D."/>
            <person name="Fernandes J."/>
            <person name="Walbot V."/>
            <person name="Yu Y."/>
        </authorList>
    </citation>
    <scope>NUCLEOTIDE SEQUENCE</scope>
    <source>
        <strain evidence="1">B73</strain>
    </source>
</reference>
<dbReference type="AlphaFoldDB" id="B4FJ44"/>
<dbReference type="EMBL" id="EU967129">
    <property type="protein sequence ID" value="ACG39247.1"/>
    <property type="molecule type" value="mRNA"/>
</dbReference>
<protein>
    <submittedName>
        <fullName evidence="1">Uncharacterized protein</fullName>
    </submittedName>
</protein>
<organism evidence="1">
    <name type="scientific">Zea mays</name>
    <name type="common">Maize</name>
    <dbReference type="NCBI Taxonomy" id="4577"/>
    <lineage>
        <taxon>Eukaryota</taxon>
        <taxon>Viridiplantae</taxon>
        <taxon>Streptophyta</taxon>
        <taxon>Embryophyta</taxon>
        <taxon>Tracheophyta</taxon>
        <taxon>Spermatophyta</taxon>
        <taxon>Magnoliopsida</taxon>
        <taxon>Liliopsida</taxon>
        <taxon>Poales</taxon>
        <taxon>Poaceae</taxon>
        <taxon>PACMAD clade</taxon>
        <taxon>Panicoideae</taxon>
        <taxon>Andropogonodae</taxon>
        <taxon>Andropogoneae</taxon>
        <taxon>Tripsacinae</taxon>
        <taxon>Zea</taxon>
    </lineage>
</organism>
<sequence length="55" mass="6299">MTKLNNLPHFGLVSKTCKRVFRNLQYDFHFGLKSSDDVHLLAATCKDKSSTRTID</sequence>
<proteinExistence type="evidence at transcript level"/>
<evidence type="ECO:0000313" key="2">
    <source>
        <dbReference type="EMBL" id="ACG39247.1"/>
    </source>
</evidence>